<organism evidence="1 2">
    <name type="scientific">Rhizopus microsporus</name>
    <dbReference type="NCBI Taxonomy" id="58291"/>
    <lineage>
        <taxon>Eukaryota</taxon>
        <taxon>Fungi</taxon>
        <taxon>Fungi incertae sedis</taxon>
        <taxon>Mucoromycota</taxon>
        <taxon>Mucoromycotina</taxon>
        <taxon>Mucoromycetes</taxon>
        <taxon>Mucorales</taxon>
        <taxon>Mucorineae</taxon>
        <taxon>Rhizopodaceae</taxon>
        <taxon>Rhizopus</taxon>
    </lineage>
</organism>
<evidence type="ECO:0000313" key="2">
    <source>
        <dbReference type="Proteomes" id="UP000242381"/>
    </source>
</evidence>
<accession>A0A1X0SEX2</accession>
<evidence type="ECO:0000313" key="1">
    <source>
        <dbReference type="EMBL" id="ORE22737.1"/>
    </source>
</evidence>
<dbReference type="EMBL" id="KV921264">
    <property type="protein sequence ID" value="ORE22737.1"/>
    <property type="molecule type" value="Genomic_DNA"/>
</dbReference>
<protein>
    <submittedName>
        <fullName evidence="1">Uncharacterized protein</fullName>
    </submittedName>
</protein>
<proteinExistence type="predicted"/>
<reference evidence="1 2" key="1">
    <citation type="journal article" date="2016" name="Proc. Natl. Acad. Sci. U.S.A.">
        <title>Lipid metabolic changes in an early divergent fungus govern the establishment of a mutualistic symbiosis with endobacteria.</title>
        <authorList>
            <person name="Lastovetsky O.A."/>
            <person name="Gaspar M.L."/>
            <person name="Mondo S.J."/>
            <person name="LaButti K.M."/>
            <person name="Sandor L."/>
            <person name="Grigoriev I.V."/>
            <person name="Henry S.A."/>
            <person name="Pawlowska T.E."/>
        </authorList>
    </citation>
    <scope>NUCLEOTIDE SEQUENCE [LARGE SCALE GENOMIC DNA]</scope>
    <source>
        <strain evidence="1 2">ATCC 11559</strain>
    </source>
</reference>
<dbReference type="Proteomes" id="UP000242381">
    <property type="component" value="Unassembled WGS sequence"/>
</dbReference>
<dbReference type="AlphaFoldDB" id="A0A1X0SEX2"/>
<sequence length="124" mass="14599">MIKIYCLRRRVRLSAIEKDDSINVRKLRTALFAVEVCEQIWRNSITNVPVTSIRNTRHFTDDLNQADLSTHSRETEHYCRPSQQTVHSSVRTANFEEVFQSDSMTMDRYKNAFAARQNKVLPMY</sequence>
<name>A0A1X0SEX2_RHIZD</name>
<gene>
    <name evidence="1" type="ORF">BCV71DRAFT_231202</name>
</gene>